<organism evidence="1 2">
    <name type="scientific">Geobacillus genomosp. 3</name>
    <dbReference type="NCBI Taxonomy" id="1921421"/>
    <lineage>
        <taxon>Bacteria</taxon>
        <taxon>Bacillati</taxon>
        <taxon>Bacillota</taxon>
        <taxon>Bacilli</taxon>
        <taxon>Bacillales</taxon>
        <taxon>Anoxybacillaceae</taxon>
        <taxon>Geobacillus</taxon>
    </lineage>
</organism>
<keyword evidence="2" id="KW-1185">Reference proteome</keyword>
<dbReference type="AlphaFoldDB" id="V5LVP9"/>
<dbReference type="EMBL" id="CP006254">
    <property type="protein sequence ID" value="AHA58111.1"/>
    <property type="molecule type" value="Genomic_DNA"/>
</dbReference>
<proteinExistence type="predicted"/>
<protein>
    <submittedName>
        <fullName evidence="1">Uncharacterized protein</fullName>
    </submittedName>
</protein>
<sequence>MQKAKTDPSPHSPIIYGDWVETFGPYSQNYMRDTFVHNEVTFILAGFLASCQGKIEHLIL</sequence>
<evidence type="ECO:0000313" key="1">
    <source>
        <dbReference type="EMBL" id="AHA58111.1"/>
    </source>
</evidence>
<accession>V5LVP9</accession>
<reference evidence="1 2" key="1">
    <citation type="journal article" date="2014" name="Genome Announc.">
        <title>Complete Genome Sequence of the Thermophilic Polychlorinated Biphenyl Degrader Geobacillus sp. Strain JF8 (NBRC 109937).</title>
        <authorList>
            <person name="Shintani M."/>
            <person name="Ohtsubo Y."/>
            <person name="Fukuda K."/>
            <person name="Hosoyama A."/>
            <person name="Ohji S."/>
            <person name="Yamazoe A."/>
            <person name="Fujita N."/>
            <person name="Nagata Y."/>
            <person name="Tsuda M."/>
            <person name="Hatta T."/>
            <person name="Kimbara K."/>
        </authorList>
    </citation>
    <scope>NUCLEOTIDE SEQUENCE [LARGE SCALE GENOMIC DNA]</scope>
    <source>
        <strain evidence="1 2">JF8</strain>
    </source>
</reference>
<dbReference type="Proteomes" id="UP000015500">
    <property type="component" value="Chromosome"/>
</dbReference>
<dbReference type="STRING" id="1921421.M493_01677"/>
<dbReference type="HOGENOM" id="CLU_2934923_0_0_9"/>
<gene>
    <name evidence="1" type="ORF">M493_01677</name>
</gene>
<dbReference type="KEGG" id="gjf:M493_01677"/>
<name>V5LVP9_GEOG3</name>
<evidence type="ECO:0000313" key="2">
    <source>
        <dbReference type="Proteomes" id="UP000015500"/>
    </source>
</evidence>